<dbReference type="InterPro" id="IPR052702">
    <property type="entry name" value="MscS-like_channel"/>
</dbReference>
<evidence type="ECO:0000259" key="14">
    <source>
        <dbReference type="Pfam" id="PF21088"/>
    </source>
</evidence>
<feature type="signal peptide" evidence="9">
    <location>
        <begin position="1"/>
        <end position="33"/>
    </location>
</feature>
<dbReference type="Gene3D" id="1.10.287.1260">
    <property type="match status" value="1"/>
</dbReference>
<dbReference type="Pfam" id="PF21088">
    <property type="entry name" value="MS_channel_1st"/>
    <property type="match status" value="1"/>
</dbReference>
<feature type="domain" description="Mechanosensitive ion channel transmembrane helices 2/3" evidence="14">
    <location>
        <begin position="919"/>
        <end position="959"/>
    </location>
</feature>
<evidence type="ECO:0000259" key="10">
    <source>
        <dbReference type="Pfam" id="PF00924"/>
    </source>
</evidence>
<keyword evidence="6 8" id="KW-0472">Membrane</keyword>
<feature type="transmembrane region" description="Helical" evidence="8">
    <location>
        <begin position="914"/>
        <end position="933"/>
    </location>
</feature>
<keyword evidence="3" id="KW-1003">Cell membrane</keyword>
<keyword evidence="9" id="KW-0732">Signal</keyword>
<dbReference type="Pfam" id="PF21082">
    <property type="entry name" value="MS_channel_3rd"/>
    <property type="match status" value="1"/>
</dbReference>
<sequence>MSFIFKHMMFKFFKSAFAPWLILSLLAINLAFAANESATAKKSVTAAEIEQRMQSLKDKQNISEELRNRILAAYQESLDNLRELENQQTEAAELKRTSSSIPLEAKQLQAQIADAENQLKNRSPEKLAIFPTDEIEQRQVIEKTRLSDLDAEIARVENLVTELSNSPQMIREKISELKAKQASTQQEQQALTGKTMENLPEKEARQIQLDTRMRLLNSTQKTLELEYISNPMLLQLQKDHLQLLNLQRERLSLVIAELESYLLERRQQEIDKERAELLQAEKDAEGKHPLIRAATKDNMRYNRNLRDVNQHIEQYLAQKNDIDARNKQLEKDFQSAEQKINLAGLSPALGNLLREQRRNLPQRKQYGNFNDTIQQEIASTSLEMFKLDEVKKELADVNQTLLMRLEQQLPANTEPAEALRIRTELRMLLNDQKDLVGRLSIAYAEYARILGDVDFTLQQMLNSADKFGAYLDQRLLWVPNAPVITKAYLQNIVHSVTWFCAPANWAQVIGNLKKGLESYPLMLMLGIAIVVLHLKFKNTLRVNLAALLAKSRSNQYVTGFGQTLSGLGYILAMSLPVPLLMGWAGWMLSLNYNGDGFSRALVGGLLSAAVSLALLQFFYRIFRPDGVAVSLFFWHQRTAQLLYQQLKWSRFVIIPCIFIVGMTSANLFSEHNQTLGRTAQILMMLVVSYVMHRLAHPGIGLGKTFYVYSSSWISRLRYVWYGLAILAPWVVIGFSVAGYYQSALELQGKLVVTLRLIFITALFHALALRWLTVTKRQLAVQNARKKRKQTVDQVSASLSTEGGGYVSDEALVDISTINQQSDKLLITVIAVILLAGFWMIWSDILPAFAVFDRVELWQRSELLDGKEVSMPVTLINLFFAVFYAALTFVFVSNFPALVDLLSVGKFAMTSGSRYALIQLARYLLITIAFLAVANELGGRWSQVQWLVAALSVGLGFGLQEIFANMVSGIILLFERPIRVGDTVTVGDVTGRVCRIQMRATHILDWDSKELVVPNKSIITDRLVNWTLTDTVTRVILMMNVSYGSDIELVEKILKDTVSTVDKILPDPEPMVSFLSFGESAINFRISVFVKELGDRMAVTHELHKKLYVALQQNGIEIPFPQRDIHIRSVADGVFTSGGASSRFQ</sequence>
<accession>A0ABY7GPM8</accession>
<dbReference type="PANTHER" id="PTHR30347:SF1">
    <property type="entry name" value="MECHANOSENSITIVE CHANNEL MSCK"/>
    <property type="match status" value="1"/>
</dbReference>
<evidence type="ECO:0000259" key="11">
    <source>
        <dbReference type="Pfam" id="PF12794"/>
    </source>
</evidence>
<organism evidence="15 16">
    <name type="scientific">Methylomonas rapida</name>
    <dbReference type="NCBI Taxonomy" id="2963939"/>
    <lineage>
        <taxon>Bacteria</taxon>
        <taxon>Pseudomonadati</taxon>
        <taxon>Pseudomonadota</taxon>
        <taxon>Gammaproteobacteria</taxon>
        <taxon>Methylococcales</taxon>
        <taxon>Methylococcaceae</taxon>
        <taxon>Methylomonas</taxon>
    </lineage>
</organism>
<keyword evidence="4 8" id="KW-0812">Transmembrane</keyword>
<dbReference type="Pfam" id="PF12795">
    <property type="entry name" value="MscS_porin"/>
    <property type="match status" value="1"/>
</dbReference>
<name>A0ABY7GPM8_9GAMM</name>
<keyword evidence="5 8" id="KW-1133">Transmembrane helix</keyword>
<keyword evidence="16" id="KW-1185">Reference proteome</keyword>
<dbReference type="Gene3D" id="3.30.70.100">
    <property type="match status" value="1"/>
</dbReference>
<evidence type="ECO:0000256" key="2">
    <source>
        <dbReference type="ARBA" id="ARBA00008017"/>
    </source>
</evidence>
<dbReference type="InterPro" id="IPR049142">
    <property type="entry name" value="MS_channel_1st"/>
</dbReference>
<dbReference type="Gene3D" id="2.30.30.60">
    <property type="match status" value="1"/>
</dbReference>
<feature type="transmembrane region" description="Helical" evidence="8">
    <location>
        <begin position="871"/>
        <end position="894"/>
    </location>
</feature>
<evidence type="ECO:0000256" key="4">
    <source>
        <dbReference type="ARBA" id="ARBA00022692"/>
    </source>
</evidence>
<feature type="chain" id="PRO_5046998309" evidence="9">
    <location>
        <begin position="34"/>
        <end position="1144"/>
    </location>
</feature>
<feature type="transmembrane region" description="Helical" evidence="8">
    <location>
        <begin position="597"/>
        <end position="619"/>
    </location>
</feature>
<evidence type="ECO:0000259" key="12">
    <source>
        <dbReference type="Pfam" id="PF12795"/>
    </source>
</evidence>
<evidence type="ECO:0000256" key="9">
    <source>
        <dbReference type="SAM" id="SignalP"/>
    </source>
</evidence>
<proteinExistence type="inferred from homology"/>
<dbReference type="PANTHER" id="PTHR30347">
    <property type="entry name" value="POTASSIUM CHANNEL RELATED"/>
    <property type="match status" value="1"/>
</dbReference>
<evidence type="ECO:0000313" key="16">
    <source>
        <dbReference type="Proteomes" id="UP001162780"/>
    </source>
</evidence>
<dbReference type="InterPro" id="IPR049278">
    <property type="entry name" value="MS_channel_C"/>
</dbReference>
<dbReference type="InterPro" id="IPR010920">
    <property type="entry name" value="LSM_dom_sf"/>
</dbReference>
<dbReference type="Pfam" id="PF12794">
    <property type="entry name" value="MscS_TM"/>
    <property type="match status" value="1"/>
</dbReference>
<dbReference type="InterPro" id="IPR025692">
    <property type="entry name" value="MscS_IM_dom1"/>
</dbReference>
<dbReference type="InterPro" id="IPR006685">
    <property type="entry name" value="MscS_channel_2nd"/>
</dbReference>
<reference evidence="15" key="1">
    <citation type="submission" date="2022-11" db="EMBL/GenBank/DDBJ databases">
        <title>Methylomonas rapida sp. nov., Carotenoid-Producing Obligate Methanotrophs with High Growth Characteristics and Biotechnological Potential.</title>
        <authorList>
            <person name="Tikhonova E.N."/>
            <person name="Suleimanov R.Z."/>
            <person name="Miroshnikov K."/>
            <person name="Oshkin I.Y."/>
            <person name="Belova S.E."/>
            <person name="Danilova O.V."/>
            <person name="Ashikhmin A."/>
            <person name="Konopkin A."/>
            <person name="But S.Y."/>
            <person name="Khmelenina V.N."/>
            <person name="Kuznetsov N."/>
            <person name="Pimenov N.V."/>
            <person name="Dedysh S.N."/>
        </authorList>
    </citation>
    <scope>NUCLEOTIDE SEQUENCE</scope>
    <source>
        <strain evidence="15">MP1</strain>
    </source>
</reference>
<feature type="transmembrane region" description="Helical" evidence="8">
    <location>
        <begin position="824"/>
        <end position="851"/>
    </location>
</feature>
<feature type="transmembrane region" description="Helical" evidence="8">
    <location>
        <begin position="556"/>
        <end position="577"/>
    </location>
</feature>
<comment type="subcellular location">
    <subcellularLocation>
        <location evidence="1">Cell membrane</location>
        <topology evidence="1">Multi-pass membrane protein</topology>
    </subcellularLocation>
</comment>
<evidence type="ECO:0000256" key="5">
    <source>
        <dbReference type="ARBA" id="ARBA00022989"/>
    </source>
</evidence>
<dbReference type="Proteomes" id="UP001162780">
    <property type="component" value="Chromosome"/>
</dbReference>
<feature type="domain" description="Mechanosensitive ion channel MscS C-terminal" evidence="13">
    <location>
        <begin position="1039"/>
        <end position="1117"/>
    </location>
</feature>
<dbReference type="SUPFAM" id="SSF82689">
    <property type="entry name" value="Mechanosensitive channel protein MscS (YggB), C-terminal domain"/>
    <property type="match status" value="1"/>
</dbReference>
<feature type="coiled-coil region" evidence="7">
    <location>
        <begin position="263"/>
        <end position="339"/>
    </location>
</feature>
<feature type="transmembrane region" description="Helical" evidence="8">
    <location>
        <begin position="519"/>
        <end position="536"/>
    </location>
</feature>
<feature type="domain" description="Mechanosensitive ion channel MscS porin" evidence="12">
    <location>
        <begin position="53"/>
        <end position="292"/>
    </location>
</feature>
<evidence type="ECO:0000256" key="7">
    <source>
        <dbReference type="SAM" id="Coils"/>
    </source>
</evidence>
<feature type="transmembrane region" description="Helical" evidence="8">
    <location>
        <begin position="681"/>
        <end position="706"/>
    </location>
</feature>
<feature type="transmembrane region" description="Helical" evidence="8">
    <location>
        <begin position="945"/>
        <end position="973"/>
    </location>
</feature>
<evidence type="ECO:0000256" key="6">
    <source>
        <dbReference type="ARBA" id="ARBA00023136"/>
    </source>
</evidence>
<dbReference type="InterPro" id="IPR023408">
    <property type="entry name" value="MscS_beta-dom_sf"/>
</dbReference>
<dbReference type="Pfam" id="PF00924">
    <property type="entry name" value="MS_channel_2nd"/>
    <property type="match status" value="1"/>
</dbReference>
<dbReference type="RefSeq" id="WP_269022714.1">
    <property type="nucleotide sequence ID" value="NZ_CP113517.1"/>
</dbReference>
<feature type="transmembrane region" description="Helical" evidence="8">
    <location>
        <begin position="651"/>
        <end position="669"/>
    </location>
</feature>
<evidence type="ECO:0000313" key="15">
    <source>
        <dbReference type="EMBL" id="WAR46454.1"/>
    </source>
</evidence>
<dbReference type="InterPro" id="IPR024393">
    <property type="entry name" value="MscS_porin"/>
</dbReference>
<feature type="coiled-coil region" evidence="7">
    <location>
        <begin position="46"/>
        <end position="94"/>
    </location>
</feature>
<gene>
    <name evidence="15" type="ORF">NM686_008050</name>
</gene>
<evidence type="ECO:0000256" key="1">
    <source>
        <dbReference type="ARBA" id="ARBA00004651"/>
    </source>
</evidence>
<keyword evidence="7" id="KW-0175">Coiled coil</keyword>
<protein>
    <submittedName>
        <fullName evidence="15">Mechanosensitive ion channel</fullName>
    </submittedName>
</protein>
<feature type="transmembrane region" description="Helical" evidence="8">
    <location>
        <begin position="752"/>
        <end position="771"/>
    </location>
</feature>
<evidence type="ECO:0000259" key="13">
    <source>
        <dbReference type="Pfam" id="PF21082"/>
    </source>
</evidence>
<evidence type="ECO:0000256" key="8">
    <source>
        <dbReference type="SAM" id="Phobius"/>
    </source>
</evidence>
<comment type="similarity">
    <text evidence="2">Belongs to the MscS (TC 1.A.23) family.</text>
</comment>
<feature type="domain" description="Mechanosensitive ion channel MscS" evidence="10">
    <location>
        <begin position="961"/>
        <end position="1026"/>
    </location>
</feature>
<dbReference type="InterPro" id="IPR011066">
    <property type="entry name" value="MscS_channel_C_sf"/>
</dbReference>
<feature type="transmembrane region" description="Helical" evidence="8">
    <location>
        <begin position="718"/>
        <end position="740"/>
    </location>
</feature>
<feature type="domain" description="Mechanosensitive ion channel inner membrane" evidence="11">
    <location>
        <begin position="521"/>
        <end position="857"/>
    </location>
</feature>
<dbReference type="EMBL" id="CP113517">
    <property type="protein sequence ID" value="WAR46454.1"/>
    <property type="molecule type" value="Genomic_DNA"/>
</dbReference>
<dbReference type="SUPFAM" id="SSF50182">
    <property type="entry name" value="Sm-like ribonucleoproteins"/>
    <property type="match status" value="1"/>
</dbReference>
<evidence type="ECO:0000256" key="3">
    <source>
        <dbReference type="ARBA" id="ARBA00022475"/>
    </source>
</evidence>